<accession>A0ACC7NXD4</accession>
<evidence type="ECO:0000313" key="1">
    <source>
        <dbReference type="EMBL" id="MFM9328689.1"/>
    </source>
</evidence>
<name>A0ACC7NXD4_9BACL</name>
<evidence type="ECO:0000313" key="2">
    <source>
        <dbReference type="Proteomes" id="UP001631969"/>
    </source>
</evidence>
<organism evidence="1 2">
    <name type="scientific">Paenibacillus mesotrionivorans</name>
    <dbReference type="NCBI Taxonomy" id="3160968"/>
    <lineage>
        <taxon>Bacteria</taxon>
        <taxon>Bacillati</taxon>
        <taxon>Bacillota</taxon>
        <taxon>Bacilli</taxon>
        <taxon>Bacillales</taxon>
        <taxon>Paenibacillaceae</taxon>
        <taxon>Paenibacillus</taxon>
    </lineage>
</organism>
<dbReference type="EMBL" id="JBJURJ010000006">
    <property type="protein sequence ID" value="MFM9328689.1"/>
    <property type="molecule type" value="Genomic_DNA"/>
</dbReference>
<sequence>MNIKNGYFRAFSLCIFFTLLISSFFTKFFLNNSNSTIKNFSKHIMSNATFENINISSKIANFYILFLCVILLNFMLFFIINKMMNKDLLEDYKQYNDFAIIGIASIIGSYFSSTSSLETAPLIIAVVIIIRFLIRKQLQTAGTTYYWVIFISFPLATYLSVILSISFILIYFFVCLALIIGLRFISDQKVLITASIPLLFTSIFQSIMLEVYNIINIRADIVLDIPVINYSIIMILAMAASFFRYKKQKNKQEIDEEGIVKKFHSYYIPLNLISFGLLLAQPFRTIKSGEEMFEIANHGLAIDHLFRYGSLPFIENYDAHMLYNQIFGYIYSALNGYEPWAFSLYDPLVIIFHILLLYSFLNKFIGHEKSFFLILTFPLLFNLFNQLFIFSYVMVMVLIKFKGKKLPYYLFWMSSILLCLYRLDLGFSSIASGLLVFCYLCFFYDKKQFNFFNIITSGFISLLGGLSIFTLLCLLKGISPINRIIEFLEISNSNQNWAYSSYGDPSSIQFILGYFIIPLSGLFGLIWVSMKCLQSRKFKQNNQIQIISFLFFLGFYFFNFPRGIVRHSLLEGSLSFVLSTFSFALLAFIFLFTQNKKVLLIFLAVSMIFVLFTGNLKTHKSFYESAIHSLSYKEQYEEPKRFLGSRLEGSIPIDANHLKQILNTILAPEETYFDFASVNYYYALVERKNPVYVNQSPLLISGDKSQNYTIEQIQNSNSPIVIMPIPGKSMNTIDSISIDYKYYKISEYIYENYEPFIRLNNIDLYSIKSKTESFKKSLNGQKLSFNFIDKQPEVWNRQLGYIPLLWANDMNNIPQSPQFEQFQQVTEVDLNVKQYSKNTPTFLIIEIDSSKKDNMLINLKSKSDLLGQFNFYLKEGKHQYAILLSTDLKWWNGEVEFLTFSTTIPISITNIVWKYDDKFSNFQSQHLGSANLNLSDINDDNWSRGVSSNGDILLFEKNPINQYYLKTGRTLKYDESMAKIKDIVYFGDTYIHVFLDRPIMFKQEENLAILIED</sequence>
<dbReference type="Proteomes" id="UP001631969">
    <property type="component" value="Unassembled WGS sequence"/>
</dbReference>
<proteinExistence type="predicted"/>
<reference evidence="1" key="1">
    <citation type="submission" date="2024-12" db="EMBL/GenBank/DDBJ databases">
        <authorList>
            <person name="Wu N."/>
        </authorList>
    </citation>
    <scope>NUCLEOTIDE SEQUENCE</scope>
    <source>
        <strain evidence="1">P15</strain>
    </source>
</reference>
<comment type="caution">
    <text evidence="1">The sequence shown here is derived from an EMBL/GenBank/DDBJ whole genome shotgun (WGS) entry which is preliminary data.</text>
</comment>
<gene>
    <name evidence="1" type="ORF">ACI1P1_10355</name>
</gene>
<protein>
    <submittedName>
        <fullName evidence="1">Uncharacterized protein</fullName>
    </submittedName>
</protein>
<keyword evidence="2" id="KW-1185">Reference proteome</keyword>